<accession>A0A917E359</accession>
<dbReference type="RefSeq" id="WP_188999638.1">
    <property type="nucleotide sequence ID" value="NZ_BMHP01000010.1"/>
</dbReference>
<reference evidence="2" key="2">
    <citation type="submission" date="2020-09" db="EMBL/GenBank/DDBJ databases">
        <authorList>
            <person name="Sun Q."/>
            <person name="Zhou Y."/>
        </authorList>
    </citation>
    <scope>NUCLEOTIDE SEQUENCE</scope>
    <source>
        <strain evidence="2">CGMCC 1.15178</strain>
    </source>
</reference>
<sequence length="76" mass="7801">MVTVAGLLMATGTPKAVYADEDTVNFSGGTARKPNATITREQMAVMVTRAISAAGKNVDTSSGGYAETFAAIHGLH</sequence>
<evidence type="ECO:0000259" key="1">
    <source>
        <dbReference type="PROSITE" id="PS51272"/>
    </source>
</evidence>
<gene>
    <name evidence="2" type="ORF">GCM10010911_66560</name>
</gene>
<evidence type="ECO:0000313" key="2">
    <source>
        <dbReference type="EMBL" id="GGD98444.1"/>
    </source>
</evidence>
<feature type="domain" description="SLH" evidence="1">
    <location>
        <begin position="1"/>
        <end position="61"/>
    </location>
</feature>
<dbReference type="PROSITE" id="PS51272">
    <property type="entry name" value="SLH"/>
    <property type="match status" value="1"/>
</dbReference>
<organism evidence="2 3">
    <name type="scientific">Paenibacillus nasutitermitis</name>
    <dbReference type="NCBI Taxonomy" id="1652958"/>
    <lineage>
        <taxon>Bacteria</taxon>
        <taxon>Bacillati</taxon>
        <taxon>Bacillota</taxon>
        <taxon>Bacilli</taxon>
        <taxon>Bacillales</taxon>
        <taxon>Paenibacillaceae</taxon>
        <taxon>Paenibacillus</taxon>
    </lineage>
</organism>
<protein>
    <recommendedName>
        <fullName evidence="1">SLH domain-containing protein</fullName>
    </recommendedName>
</protein>
<proteinExistence type="predicted"/>
<dbReference type="AlphaFoldDB" id="A0A917E359"/>
<keyword evidence="3" id="KW-1185">Reference proteome</keyword>
<reference evidence="2" key="1">
    <citation type="journal article" date="2014" name="Int. J. Syst. Evol. Microbiol.">
        <title>Complete genome sequence of Corynebacterium casei LMG S-19264T (=DSM 44701T), isolated from a smear-ripened cheese.</title>
        <authorList>
            <consortium name="US DOE Joint Genome Institute (JGI-PGF)"/>
            <person name="Walter F."/>
            <person name="Albersmeier A."/>
            <person name="Kalinowski J."/>
            <person name="Ruckert C."/>
        </authorList>
    </citation>
    <scope>NUCLEOTIDE SEQUENCE</scope>
    <source>
        <strain evidence="2">CGMCC 1.15178</strain>
    </source>
</reference>
<comment type="caution">
    <text evidence="2">The sequence shown here is derived from an EMBL/GenBank/DDBJ whole genome shotgun (WGS) entry which is preliminary data.</text>
</comment>
<evidence type="ECO:0000313" key="3">
    <source>
        <dbReference type="Proteomes" id="UP000612456"/>
    </source>
</evidence>
<name>A0A917E359_9BACL</name>
<dbReference type="Proteomes" id="UP000612456">
    <property type="component" value="Unassembled WGS sequence"/>
</dbReference>
<dbReference type="InterPro" id="IPR001119">
    <property type="entry name" value="SLH_dom"/>
</dbReference>
<dbReference type="EMBL" id="BMHP01000010">
    <property type="protein sequence ID" value="GGD98444.1"/>
    <property type="molecule type" value="Genomic_DNA"/>
</dbReference>